<feature type="transmembrane region" description="Helical" evidence="1">
    <location>
        <begin position="104"/>
        <end position="126"/>
    </location>
</feature>
<feature type="transmembrane region" description="Helical" evidence="1">
    <location>
        <begin position="12"/>
        <end position="31"/>
    </location>
</feature>
<evidence type="ECO:0000313" key="2">
    <source>
        <dbReference type="EMBL" id="AFN64905.1"/>
    </source>
</evidence>
<dbReference type="KEGG" id="mwe:WEN_00490"/>
<keyword evidence="3" id="KW-1185">Reference proteome</keyword>
<feature type="transmembrane region" description="Helical" evidence="1">
    <location>
        <begin position="43"/>
        <end position="62"/>
    </location>
</feature>
<dbReference type="STRING" id="1197325.WEN_00490"/>
<name>I6ZIA7_MYCWM</name>
<keyword evidence="1" id="KW-1133">Transmembrane helix</keyword>
<reference evidence="2 3" key="1">
    <citation type="journal article" date="2012" name="J. Bacteriol.">
        <title>Complete genome sequence of Mycoplasma wenyonii strain Massachusetts.</title>
        <authorList>
            <person name="Dos Santos A.P."/>
            <person name="Guimaraes A.M."/>
            <person name="do Nascimento N.C."/>
            <person name="Sanmiguel P.J."/>
            <person name="Messick J.B."/>
        </authorList>
    </citation>
    <scope>NUCLEOTIDE SEQUENCE [LARGE SCALE GENOMIC DNA]</scope>
    <source>
        <strain evidence="2 3">Massachusetts</strain>
    </source>
</reference>
<dbReference type="PATRIC" id="fig|1197325.3.peg.108"/>
<dbReference type="AlphaFoldDB" id="I6ZIA7"/>
<gene>
    <name evidence="2" type="ordered locus">WEN_00490</name>
</gene>
<feature type="transmembrane region" description="Helical" evidence="1">
    <location>
        <begin position="146"/>
        <end position="167"/>
    </location>
</feature>
<dbReference type="Proteomes" id="UP000009005">
    <property type="component" value="Chromosome"/>
</dbReference>
<protein>
    <submittedName>
        <fullName evidence="2">Uncharacterized protein</fullName>
    </submittedName>
</protein>
<proteinExistence type="predicted"/>
<dbReference type="HOGENOM" id="CLU_1569007_0_0_14"/>
<sequence>MESERWYRIHFLSAQLALSIYVSFAIVWDMMINVTENAVAGKLGATITATLSALLQYVFLSCKYKFCCKLFKLHLLRNDYSFWLVKYLNYRDRTKSLTSFKFKIYLFQLLSICSSIFVFAVGHLISWATNGGMEGSGKGDYFFNRWFALAGALILPLVRLFTSFVYIPDKSYNFFFRT</sequence>
<keyword evidence="1" id="KW-0472">Membrane</keyword>
<keyword evidence="1" id="KW-0812">Transmembrane</keyword>
<dbReference type="EMBL" id="CP003703">
    <property type="protein sequence ID" value="AFN64905.1"/>
    <property type="molecule type" value="Genomic_DNA"/>
</dbReference>
<organism evidence="2 3">
    <name type="scientific">Mycoplasma wenyonii (strain Massachusetts)</name>
    <name type="common">Eperythrozoon wenyonii</name>
    <dbReference type="NCBI Taxonomy" id="1197325"/>
    <lineage>
        <taxon>Bacteria</taxon>
        <taxon>Bacillati</taxon>
        <taxon>Mycoplasmatota</taxon>
        <taxon>Mollicutes</taxon>
        <taxon>Mycoplasmataceae</taxon>
        <taxon>Mycoplasma</taxon>
    </lineage>
</organism>
<accession>I6ZIA7</accession>
<evidence type="ECO:0000313" key="3">
    <source>
        <dbReference type="Proteomes" id="UP000009005"/>
    </source>
</evidence>
<evidence type="ECO:0000256" key="1">
    <source>
        <dbReference type="SAM" id="Phobius"/>
    </source>
</evidence>